<feature type="region of interest" description="Disordered" evidence="1">
    <location>
        <begin position="1"/>
        <end position="37"/>
    </location>
</feature>
<organism evidence="2 3">
    <name type="scientific">Saccharothrix algeriensis</name>
    <dbReference type="NCBI Taxonomy" id="173560"/>
    <lineage>
        <taxon>Bacteria</taxon>
        <taxon>Bacillati</taxon>
        <taxon>Actinomycetota</taxon>
        <taxon>Actinomycetes</taxon>
        <taxon>Pseudonocardiales</taxon>
        <taxon>Pseudonocardiaceae</taxon>
        <taxon>Saccharothrix</taxon>
    </lineage>
</organism>
<keyword evidence="3" id="KW-1185">Reference proteome</keyword>
<accession>A0ABS2S2B6</accession>
<proteinExistence type="predicted"/>
<reference evidence="2 3" key="1">
    <citation type="submission" date="2021-01" db="EMBL/GenBank/DDBJ databases">
        <title>Sequencing the genomes of 1000 actinobacteria strains.</title>
        <authorList>
            <person name="Klenk H.-P."/>
        </authorList>
    </citation>
    <scope>NUCLEOTIDE SEQUENCE [LARGE SCALE GENOMIC DNA]</scope>
    <source>
        <strain evidence="2 3">DSM 44581</strain>
    </source>
</reference>
<gene>
    <name evidence="2" type="ORF">JOE68_001256</name>
</gene>
<evidence type="ECO:0000256" key="1">
    <source>
        <dbReference type="SAM" id="MobiDB-lite"/>
    </source>
</evidence>
<feature type="compositionally biased region" description="Polar residues" evidence="1">
    <location>
        <begin position="1"/>
        <end position="13"/>
    </location>
</feature>
<dbReference type="EMBL" id="JAFBCL010000001">
    <property type="protein sequence ID" value="MBM7810391.1"/>
    <property type="molecule type" value="Genomic_DNA"/>
</dbReference>
<comment type="caution">
    <text evidence="2">The sequence shown here is derived from an EMBL/GenBank/DDBJ whole genome shotgun (WGS) entry which is preliminary data.</text>
</comment>
<evidence type="ECO:0000313" key="2">
    <source>
        <dbReference type="EMBL" id="MBM7810391.1"/>
    </source>
</evidence>
<sequence length="83" mass="8323">MPKSCAESSSTRNAPCRRTTSRTRSARSGSHSAPVGPAKLGWAWKARAPVCSNASASGSGPSGPLGTGTSATPTWAAARIAPQ</sequence>
<name>A0ABS2S2B6_9PSEU</name>
<dbReference type="Proteomes" id="UP001195724">
    <property type="component" value="Unassembled WGS sequence"/>
</dbReference>
<evidence type="ECO:0000313" key="3">
    <source>
        <dbReference type="Proteomes" id="UP001195724"/>
    </source>
</evidence>
<protein>
    <submittedName>
        <fullName evidence="2">Uncharacterized protein</fullName>
    </submittedName>
</protein>
<feature type="region of interest" description="Disordered" evidence="1">
    <location>
        <begin position="51"/>
        <end position="83"/>
    </location>
</feature>